<dbReference type="Gene3D" id="3.30.450.20">
    <property type="entry name" value="PAS domain"/>
    <property type="match status" value="1"/>
</dbReference>
<keyword evidence="14" id="KW-1185">Reference proteome</keyword>
<dbReference type="PRINTS" id="PR00260">
    <property type="entry name" value="CHEMTRNSDUCR"/>
</dbReference>
<dbReference type="GO" id="GO:0004888">
    <property type="term" value="F:transmembrane signaling receptor activity"/>
    <property type="evidence" value="ECO:0007669"/>
    <property type="project" value="InterPro"/>
</dbReference>
<organism evidence="13 14">
    <name type="scientific">Pseudomonas koreensis</name>
    <dbReference type="NCBI Taxonomy" id="198620"/>
    <lineage>
        <taxon>Bacteria</taxon>
        <taxon>Pseudomonadati</taxon>
        <taxon>Pseudomonadota</taxon>
        <taxon>Gammaproteobacteria</taxon>
        <taxon>Pseudomonadales</taxon>
        <taxon>Pseudomonadaceae</taxon>
        <taxon>Pseudomonas</taxon>
    </lineage>
</organism>
<dbReference type="Pfam" id="PF00015">
    <property type="entry name" value="MCPsignal"/>
    <property type="match status" value="1"/>
</dbReference>
<dbReference type="Gene3D" id="1.10.287.950">
    <property type="entry name" value="Methyl-accepting chemotaxis protein"/>
    <property type="match status" value="1"/>
</dbReference>
<feature type="transmembrane region" description="Helical" evidence="10">
    <location>
        <begin position="353"/>
        <end position="372"/>
    </location>
</feature>
<evidence type="ECO:0000259" key="11">
    <source>
        <dbReference type="PROSITE" id="PS50111"/>
    </source>
</evidence>
<keyword evidence="4 10" id="KW-0812">Transmembrane</keyword>
<reference evidence="13" key="2">
    <citation type="journal article" date="2023" name="mSystems">
        <title>Charting the Lipopeptidome of Nonpathogenic Pseudomonas.</title>
        <authorList>
            <person name="Cesa-Luna C."/>
            <person name="Geudens N."/>
            <person name="Girard L."/>
            <person name="De Roo V."/>
            <person name="Maklad H.R."/>
            <person name="Martins J.C."/>
            <person name="Hofte M."/>
            <person name="De Mot R."/>
        </authorList>
    </citation>
    <scope>NUCLEOTIDE SEQUENCE</scope>
    <source>
        <strain evidence="13">B1M3-32</strain>
    </source>
</reference>
<evidence type="ECO:0000259" key="12">
    <source>
        <dbReference type="PROSITE" id="PS50885"/>
    </source>
</evidence>
<evidence type="ECO:0000313" key="14">
    <source>
        <dbReference type="Proteomes" id="UP001139955"/>
    </source>
</evidence>
<feature type="domain" description="HAMP" evidence="12">
    <location>
        <begin position="373"/>
        <end position="427"/>
    </location>
</feature>
<evidence type="ECO:0000256" key="9">
    <source>
        <dbReference type="PROSITE-ProRule" id="PRU00284"/>
    </source>
</evidence>
<evidence type="ECO:0000256" key="7">
    <source>
        <dbReference type="ARBA" id="ARBA00023224"/>
    </source>
</evidence>
<keyword evidence="5 10" id="KW-1133">Transmembrane helix</keyword>
<dbReference type="InterPro" id="IPR003660">
    <property type="entry name" value="HAMP_dom"/>
</dbReference>
<evidence type="ECO:0000313" key="13">
    <source>
        <dbReference type="EMBL" id="MCU7250892.1"/>
    </source>
</evidence>
<dbReference type="Proteomes" id="UP001139955">
    <property type="component" value="Unassembled WGS sequence"/>
</dbReference>
<dbReference type="GO" id="GO:0007165">
    <property type="term" value="P:signal transduction"/>
    <property type="evidence" value="ECO:0007669"/>
    <property type="project" value="UniProtKB-KW"/>
</dbReference>
<keyword evidence="7 9" id="KW-0807">Transducer</keyword>
<keyword evidence="3" id="KW-0488">Methylation</keyword>
<dbReference type="GO" id="GO:0006935">
    <property type="term" value="P:chemotaxis"/>
    <property type="evidence" value="ECO:0007669"/>
    <property type="project" value="InterPro"/>
</dbReference>
<evidence type="ECO:0000256" key="10">
    <source>
        <dbReference type="SAM" id="Phobius"/>
    </source>
</evidence>
<dbReference type="InterPro" id="IPR004089">
    <property type="entry name" value="MCPsignal_dom"/>
</dbReference>
<dbReference type="GO" id="GO:0005886">
    <property type="term" value="C:plasma membrane"/>
    <property type="evidence" value="ECO:0007669"/>
    <property type="project" value="UniProtKB-SubCell"/>
</dbReference>
<dbReference type="CDD" id="cd12913">
    <property type="entry name" value="PDC1_MCP_like"/>
    <property type="match status" value="1"/>
</dbReference>
<accession>A0A9X3B4Y8</accession>
<feature type="transmembrane region" description="Helical" evidence="10">
    <location>
        <begin position="12"/>
        <end position="31"/>
    </location>
</feature>
<reference evidence="13" key="1">
    <citation type="submission" date="2022-09" db="EMBL/GenBank/DDBJ databases">
        <authorList>
            <person name="Cesa-Luna C."/>
            <person name="Girard L."/>
            <person name="Lood C."/>
            <person name="Hofte M."/>
            <person name="De Mot R."/>
        </authorList>
    </citation>
    <scope>NUCLEOTIDE SEQUENCE</scope>
    <source>
        <strain evidence="13">B1M3-32</strain>
    </source>
</reference>
<dbReference type="SMART" id="SM00304">
    <property type="entry name" value="HAMP"/>
    <property type="match status" value="1"/>
</dbReference>
<dbReference type="PROSITE" id="PS50885">
    <property type="entry name" value="HAMP"/>
    <property type="match status" value="1"/>
</dbReference>
<dbReference type="PANTHER" id="PTHR32089:SF119">
    <property type="entry name" value="METHYL-ACCEPTING CHEMOTAXIS PROTEIN CTPL"/>
    <property type="match status" value="1"/>
</dbReference>
<evidence type="ECO:0000256" key="8">
    <source>
        <dbReference type="ARBA" id="ARBA00029447"/>
    </source>
</evidence>
<evidence type="ECO:0000256" key="6">
    <source>
        <dbReference type="ARBA" id="ARBA00023136"/>
    </source>
</evidence>
<keyword evidence="2" id="KW-1003">Cell membrane</keyword>
<protein>
    <submittedName>
        <fullName evidence="13">Methyl-accepting chemotaxis protein</fullName>
    </submittedName>
</protein>
<dbReference type="FunFam" id="1.10.287.950:FF:000001">
    <property type="entry name" value="Methyl-accepting chemotaxis sensory transducer"/>
    <property type="match status" value="1"/>
</dbReference>
<comment type="similarity">
    <text evidence="8">Belongs to the methyl-accepting chemotaxis (MCP) protein family.</text>
</comment>
<dbReference type="CDD" id="cd06225">
    <property type="entry name" value="HAMP"/>
    <property type="match status" value="1"/>
</dbReference>
<dbReference type="SUPFAM" id="SSF58104">
    <property type="entry name" value="Methyl-accepting chemotaxis protein (MCP) signaling domain"/>
    <property type="match status" value="1"/>
</dbReference>
<dbReference type="InterPro" id="IPR004090">
    <property type="entry name" value="Chemotax_Me-accpt_rcpt"/>
</dbReference>
<keyword evidence="6 10" id="KW-0472">Membrane</keyword>
<name>A0A9X3B4Y8_9PSED</name>
<comment type="caution">
    <text evidence="13">The sequence shown here is derived from an EMBL/GenBank/DDBJ whole genome shotgun (WGS) entry which is preliminary data.</text>
</comment>
<dbReference type="PANTHER" id="PTHR32089">
    <property type="entry name" value="METHYL-ACCEPTING CHEMOTAXIS PROTEIN MCPB"/>
    <property type="match status" value="1"/>
</dbReference>
<dbReference type="SMART" id="SM00283">
    <property type="entry name" value="MA"/>
    <property type="match status" value="1"/>
</dbReference>
<feature type="domain" description="Methyl-accepting transducer" evidence="11">
    <location>
        <begin position="432"/>
        <end position="668"/>
    </location>
</feature>
<proteinExistence type="inferred from homology"/>
<gene>
    <name evidence="13" type="ORF">OC940_24015</name>
</gene>
<dbReference type="EMBL" id="JAOSKY010000018">
    <property type="protein sequence ID" value="MCU7250892.1"/>
    <property type="molecule type" value="Genomic_DNA"/>
</dbReference>
<evidence type="ECO:0000256" key="5">
    <source>
        <dbReference type="ARBA" id="ARBA00022989"/>
    </source>
</evidence>
<dbReference type="CDD" id="cd11386">
    <property type="entry name" value="MCP_signal"/>
    <property type="match status" value="1"/>
</dbReference>
<evidence type="ECO:0000256" key="1">
    <source>
        <dbReference type="ARBA" id="ARBA00004651"/>
    </source>
</evidence>
<evidence type="ECO:0000256" key="2">
    <source>
        <dbReference type="ARBA" id="ARBA00022475"/>
    </source>
</evidence>
<dbReference type="Pfam" id="PF00672">
    <property type="entry name" value="HAMP"/>
    <property type="match status" value="1"/>
</dbReference>
<evidence type="ECO:0000256" key="4">
    <source>
        <dbReference type="ARBA" id="ARBA00022692"/>
    </source>
</evidence>
<sequence>MKLRSLQVTLTLWSGLLMLAVIATLMLYVYFSSDSSQKWQQAIVRQQQEADIRERLMLQAHEQTAVIQRQLMEAVETARILARNVGLMAESNHNGLTRDALNQILKRTLVENPRMMATFIGLEPGGLDNQDAFYAGQPGHSPQGRFVPVWLRTPQGGVEVSDMRGMESEKTGQEVARQGEFYLCPKERRRLCVLDPVSYPANGKIVLLPATSAPILVNGQFVGVAGADPSIEFIQQLVERTSKQLYNGAAKVAIFASNHRLIAYSDDASRLNQPAQQLLAPSSLVALNSLQREPLYLINEELDMIELYVPFDIGDQQTPWTMMIHLPRSVVLDGLSRLESQVVTRQRDTLREFLLIGVLVALAGLSMTWWVARSIVKPVRQMQEMLDDIARGEGDLTVRLEQHRNDELGDISRGFNLFLGKLQKMVAQVVDSVGSLGQGAKDMQRIAAATGDASQQQLMEIDQVATAINEMAASAQEVARNAQQASTATEQAKRSAQSGQQLVQHSAKAIQVLAEDINRTVVLVEELAGRSHDIQTILVVIRELAEQTNLLALNAAIEAARAGEQGRGFAVVADEVRHLARRSHQSTEEIQRLIERLQSGTQEVVQAMRRSHDRTHTSVEQAQSAAYALDSIAKSVALIADMNTQIASSAEEQSTVAEAISSNVANIGHVAGSVSEGAQRTAVASQNLTQLAHYQRELVGQFKV</sequence>
<dbReference type="AlphaFoldDB" id="A0A9X3B4Y8"/>
<evidence type="ECO:0000256" key="3">
    <source>
        <dbReference type="ARBA" id="ARBA00022481"/>
    </source>
</evidence>
<dbReference type="PROSITE" id="PS50111">
    <property type="entry name" value="CHEMOTAXIS_TRANSDUC_2"/>
    <property type="match status" value="1"/>
</dbReference>
<comment type="subcellular location">
    <subcellularLocation>
        <location evidence="1">Cell membrane</location>
        <topology evidence="1">Multi-pass membrane protein</topology>
    </subcellularLocation>
</comment>